<accession>A0ACB8BAJ4</accession>
<sequence length="744" mass="82289">MSTVVSTPATVASSQNVTLPAIPELLNPNFLDVLLPPTTKSVPAGDQTPTAPRNPMMDALRGTSHHRFTENGAPAFSSTLSPTLDAFQGVGPFTKGKDVDLYLERAWAEDPDLTLRIIWCIRSIHDGKSDKELFYRAFGWLFKNHPRTAIANLPYLVASVCSRRRTVKSKDGQGSVKLRESSPHGYWKDLLNILALATVDELHPEKEVSARSSFLHNYTQPGSRPKFASNDEMEAWSRDQKINGAQAAHTRLVEKLAQPKFRALYVAVAQLFANRLVEDDHILEKISSLPAHSKDRVPLIFSLSLAGKWAPTPNGSHDRVTNISTAISILLHHAQVTGSLHSGIPVSLSPSPLEAHVLRSFYQRHILTPMRRAKSLPEPLMSANRWSEIIYSRVSSVCMQKCTDKFFAHDPERFVAYLTDVESGKTQISGATLLPHELVRQAAQLSCLDSSSTKTSLAAALQKHKRDLAETQLRVIEAQWKTLVARLQESGELDSCIAVCDVSGSMGSIWNYGRRGRSANSAFNVDPIWPAVSLSLLIARLAKPPFKDGFITFSSHPQFVALDPAIGLADTVNAMGHSDWGMNTNFNAVFLDLLLPLAMKNNIAKEDMIKRVFVFSDMQFDSAFDTSTATDWETNHDVIERAYTVAGYDVPEIVFWDLSHGCDYPGITAPVTGEKKGVALLNGFSPSLLKVFMDIEEVDEEMEDWTEVGEGGEEVRREKISLTPVEVMKKTLGRKSFDGLIVVD</sequence>
<gene>
    <name evidence="1" type="ORF">BV22DRAFT_1017531</name>
</gene>
<name>A0ACB8BAJ4_9AGAM</name>
<evidence type="ECO:0000313" key="1">
    <source>
        <dbReference type="EMBL" id="KAH7922325.1"/>
    </source>
</evidence>
<comment type="caution">
    <text evidence="1">The sequence shown here is derived from an EMBL/GenBank/DDBJ whole genome shotgun (WGS) entry which is preliminary data.</text>
</comment>
<reference evidence="1" key="1">
    <citation type="journal article" date="2021" name="New Phytol.">
        <title>Evolutionary innovations through gain and loss of genes in the ectomycorrhizal Boletales.</title>
        <authorList>
            <person name="Wu G."/>
            <person name="Miyauchi S."/>
            <person name="Morin E."/>
            <person name="Kuo A."/>
            <person name="Drula E."/>
            <person name="Varga T."/>
            <person name="Kohler A."/>
            <person name="Feng B."/>
            <person name="Cao Y."/>
            <person name="Lipzen A."/>
            <person name="Daum C."/>
            <person name="Hundley H."/>
            <person name="Pangilinan J."/>
            <person name="Johnson J."/>
            <person name="Barry K."/>
            <person name="LaButti K."/>
            <person name="Ng V."/>
            <person name="Ahrendt S."/>
            <person name="Min B."/>
            <person name="Choi I.G."/>
            <person name="Park H."/>
            <person name="Plett J.M."/>
            <person name="Magnuson J."/>
            <person name="Spatafora J.W."/>
            <person name="Nagy L.G."/>
            <person name="Henrissat B."/>
            <person name="Grigoriev I.V."/>
            <person name="Yang Z.L."/>
            <person name="Xu J."/>
            <person name="Martin F.M."/>
        </authorList>
    </citation>
    <scope>NUCLEOTIDE SEQUENCE</scope>
    <source>
        <strain evidence="1">KUC20120723A-06</strain>
    </source>
</reference>
<evidence type="ECO:0000313" key="2">
    <source>
        <dbReference type="Proteomes" id="UP000790709"/>
    </source>
</evidence>
<dbReference type="EMBL" id="MU266489">
    <property type="protein sequence ID" value="KAH7922325.1"/>
    <property type="molecule type" value="Genomic_DNA"/>
</dbReference>
<proteinExistence type="predicted"/>
<protein>
    <submittedName>
        <fullName evidence="1">Uncharacterized protein</fullName>
    </submittedName>
</protein>
<organism evidence="1 2">
    <name type="scientific">Leucogyrophana mollusca</name>
    <dbReference type="NCBI Taxonomy" id="85980"/>
    <lineage>
        <taxon>Eukaryota</taxon>
        <taxon>Fungi</taxon>
        <taxon>Dikarya</taxon>
        <taxon>Basidiomycota</taxon>
        <taxon>Agaricomycotina</taxon>
        <taxon>Agaricomycetes</taxon>
        <taxon>Agaricomycetidae</taxon>
        <taxon>Boletales</taxon>
        <taxon>Boletales incertae sedis</taxon>
        <taxon>Leucogyrophana</taxon>
    </lineage>
</organism>
<dbReference type="Proteomes" id="UP000790709">
    <property type="component" value="Unassembled WGS sequence"/>
</dbReference>
<keyword evidence="2" id="KW-1185">Reference proteome</keyword>